<evidence type="ECO:0000256" key="5">
    <source>
        <dbReference type="ARBA" id="ARBA00023180"/>
    </source>
</evidence>
<dbReference type="SUPFAM" id="SSF48726">
    <property type="entry name" value="Immunoglobulin"/>
    <property type="match status" value="1"/>
</dbReference>
<reference evidence="9" key="2">
    <citation type="submission" date="2025-09" db="UniProtKB">
        <authorList>
            <consortium name="Ensembl"/>
        </authorList>
    </citation>
    <scope>IDENTIFICATION</scope>
</reference>
<dbReference type="Gene3D" id="2.60.40.10">
    <property type="entry name" value="Immunoglobulins"/>
    <property type="match status" value="1"/>
</dbReference>
<protein>
    <recommendedName>
        <fullName evidence="8">Ig-like domain-containing protein</fullName>
    </recommendedName>
</protein>
<dbReference type="GO" id="GO:0050863">
    <property type="term" value="P:regulation of T cell activation"/>
    <property type="evidence" value="ECO:0007669"/>
    <property type="project" value="UniProtKB-ARBA"/>
</dbReference>
<evidence type="ECO:0000256" key="3">
    <source>
        <dbReference type="ARBA" id="ARBA00023136"/>
    </source>
</evidence>
<dbReference type="InterPro" id="IPR013783">
    <property type="entry name" value="Ig-like_fold"/>
</dbReference>
<feature type="signal peptide" evidence="7">
    <location>
        <begin position="1"/>
        <end position="31"/>
    </location>
</feature>
<dbReference type="FunFam" id="2.60.40.10:FF:000142">
    <property type="entry name" value="V-set domain-containing T-cell activation inhibitor 1"/>
    <property type="match status" value="1"/>
</dbReference>
<evidence type="ECO:0000256" key="4">
    <source>
        <dbReference type="ARBA" id="ARBA00023157"/>
    </source>
</evidence>
<dbReference type="PANTHER" id="PTHR24100">
    <property type="entry name" value="BUTYROPHILIN"/>
    <property type="match status" value="1"/>
</dbReference>
<dbReference type="SMART" id="SM00406">
    <property type="entry name" value="IGv"/>
    <property type="match status" value="1"/>
</dbReference>
<evidence type="ECO:0000259" key="8">
    <source>
        <dbReference type="PROSITE" id="PS50835"/>
    </source>
</evidence>
<dbReference type="Ensembl" id="ENSSLDT00000029129.1">
    <property type="protein sequence ID" value="ENSSLDP00000028285.1"/>
    <property type="gene ID" value="ENSSLDG00000021887.1"/>
</dbReference>
<keyword evidence="5" id="KW-0325">Glycoprotein</keyword>
<keyword evidence="2 7" id="KW-0732">Signal</keyword>
<dbReference type="Pfam" id="PF07686">
    <property type="entry name" value="V-set"/>
    <property type="match status" value="1"/>
</dbReference>
<dbReference type="AlphaFoldDB" id="A0A3B4YC28"/>
<keyword evidence="10" id="KW-1185">Reference proteome</keyword>
<evidence type="ECO:0000313" key="10">
    <source>
        <dbReference type="Proteomes" id="UP000261360"/>
    </source>
</evidence>
<dbReference type="PROSITE" id="PS50835">
    <property type="entry name" value="IG_LIKE"/>
    <property type="match status" value="1"/>
</dbReference>
<reference evidence="9" key="1">
    <citation type="submission" date="2025-08" db="UniProtKB">
        <authorList>
            <consortium name="Ensembl"/>
        </authorList>
    </citation>
    <scope>IDENTIFICATION</scope>
</reference>
<dbReference type="InterPro" id="IPR050504">
    <property type="entry name" value="IgSF_BTN/MOG"/>
</dbReference>
<dbReference type="GO" id="GO:0005102">
    <property type="term" value="F:signaling receptor binding"/>
    <property type="evidence" value="ECO:0007669"/>
    <property type="project" value="TreeGrafter"/>
</dbReference>
<evidence type="ECO:0000256" key="1">
    <source>
        <dbReference type="ARBA" id="ARBA00004370"/>
    </source>
</evidence>
<dbReference type="GO" id="GO:0009897">
    <property type="term" value="C:external side of plasma membrane"/>
    <property type="evidence" value="ECO:0007669"/>
    <property type="project" value="TreeGrafter"/>
</dbReference>
<keyword evidence="4" id="KW-1015">Disulfide bond</keyword>
<dbReference type="InterPro" id="IPR013106">
    <property type="entry name" value="Ig_V-set"/>
</dbReference>
<dbReference type="InterPro" id="IPR003599">
    <property type="entry name" value="Ig_sub"/>
</dbReference>
<evidence type="ECO:0000313" key="9">
    <source>
        <dbReference type="Ensembl" id="ENSSLDP00000028285.1"/>
    </source>
</evidence>
<proteinExistence type="predicted"/>
<evidence type="ECO:0000256" key="6">
    <source>
        <dbReference type="ARBA" id="ARBA00023319"/>
    </source>
</evidence>
<dbReference type="PANTHER" id="PTHR24100:SF151">
    <property type="entry name" value="ICOS LIGAND"/>
    <property type="match status" value="1"/>
</dbReference>
<name>A0A3B4YC28_SERLL</name>
<dbReference type="SMART" id="SM00409">
    <property type="entry name" value="IG"/>
    <property type="match status" value="1"/>
</dbReference>
<dbReference type="GO" id="GO:0050852">
    <property type="term" value="P:T cell receptor signaling pathway"/>
    <property type="evidence" value="ECO:0007669"/>
    <property type="project" value="TreeGrafter"/>
</dbReference>
<accession>A0A3B4YC28</accession>
<dbReference type="Proteomes" id="UP000261360">
    <property type="component" value="Unplaced"/>
</dbReference>
<feature type="chain" id="PRO_5017448470" description="Ig-like domain-containing protein" evidence="7">
    <location>
        <begin position="32"/>
        <end position="164"/>
    </location>
</feature>
<keyword evidence="3" id="KW-0472">Membrane</keyword>
<evidence type="ECO:0000256" key="2">
    <source>
        <dbReference type="ARBA" id="ARBA00022729"/>
    </source>
</evidence>
<sequence length="164" mass="18221">MIDAEDRLFLRAQLTDFSLFFLLLLTHSCRGQSGPPQPMMAMIGDEIILPCHLEPTADAVDQTVEWTRPDLNPRFVYLRRDRVDLLDEQHPSYRGRTSLATNKLKCGDLSLKLSTVKLSDAGTYKCLIPKSGRESVVELVVGSVSSPDIDVSRVSNGVVLDCKS</sequence>
<keyword evidence="6" id="KW-0393">Immunoglobulin domain</keyword>
<dbReference type="InterPro" id="IPR007110">
    <property type="entry name" value="Ig-like_dom"/>
</dbReference>
<dbReference type="GO" id="GO:1903037">
    <property type="term" value="P:regulation of leukocyte cell-cell adhesion"/>
    <property type="evidence" value="ECO:0007669"/>
    <property type="project" value="UniProtKB-ARBA"/>
</dbReference>
<dbReference type="GO" id="GO:0001817">
    <property type="term" value="P:regulation of cytokine production"/>
    <property type="evidence" value="ECO:0007669"/>
    <property type="project" value="TreeGrafter"/>
</dbReference>
<dbReference type="GeneTree" id="ENSGT01050000244843"/>
<organism evidence="9 10">
    <name type="scientific">Seriola lalandi dorsalis</name>
    <dbReference type="NCBI Taxonomy" id="1841481"/>
    <lineage>
        <taxon>Eukaryota</taxon>
        <taxon>Metazoa</taxon>
        <taxon>Chordata</taxon>
        <taxon>Craniata</taxon>
        <taxon>Vertebrata</taxon>
        <taxon>Euteleostomi</taxon>
        <taxon>Actinopterygii</taxon>
        <taxon>Neopterygii</taxon>
        <taxon>Teleostei</taxon>
        <taxon>Neoteleostei</taxon>
        <taxon>Acanthomorphata</taxon>
        <taxon>Carangaria</taxon>
        <taxon>Carangiformes</taxon>
        <taxon>Carangidae</taxon>
        <taxon>Seriola</taxon>
    </lineage>
</organism>
<evidence type="ECO:0000256" key="7">
    <source>
        <dbReference type="SAM" id="SignalP"/>
    </source>
</evidence>
<comment type="subcellular location">
    <subcellularLocation>
        <location evidence="1">Membrane</location>
    </subcellularLocation>
</comment>
<dbReference type="InterPro" id="IPR036179">
    <property type="entry name" value="Ig-like_dom_sf"/>
</dbReference>
<feature type="domain" description="Ig-like" evidence="8">
    <location>
        <begin position="44"/>
        <end position="137"/>
    </location>
</feature>